<sequence length="351" mass="40879">MRLSILEWILILSVVLYFGMGAEGKQGKKQQEDIEEYSNSAEQKSRKKVKVFNKYTKPEQNVGDESDVRYSKKEKTKGKGTNRIDDSADNDSSETVRGKKYSKKKNTLSESSEQFNRNSDTEIRQKGKNKKSTRNEAINEVNNKKRNKLSEEPSESLKTYKKTRKQRSVPEDLNEEDTPKKVKFSAKQQKTQKRIESEEIAPTRKNMNKVRLEETESNEDGETEENSTADDVESDSQFCTSDDCPSIEERHNDDKVEVEEVDTEDEGEELEIDKEIVLPKKIKYSTKFAHEKVSRKVKNKEAESILKLHRKAELTQKNQRNQKKNRFETEDEESSEEVRPRRTTVFEDDEI</sequence>
<evidence type="ECO:0000313" key="3">
    <source>
        <dbReference type="EMBL" id="KAL3274930.1"/>
    </source>
</evidence>
<keyword evidence="2" id="KW-0732">Signal</keyword>
<gene>
    <name evidence="3" type="ORF">HHI36_019708</name>
</gene>
<comment type="caution">
    <text evidence="3">The sequence shown here is derived from an EMBL/GenBank/DDBJ whole genome shotgun (WGS) entry which is preliminary data.</text>
</comment>
<feature type="region of interest" description="Disordered" evidence="1">
    <location>
        <begin position="25"/>
        <end position="268"/>
    </location>
</feature>
<name>A0ABD2N8L6_9CUCU</name>
<dbReference type="Proteomes" id="UP001516400">
    <property type="component" value="Unassembled WGS sequence"/>
</dbReference>
<evidence type="ECO:0000256" key="1">
    <source>
        <dbReference type="SAM" id="MobiDB-lite"/>
    </source>
</evidence>
<keyword evidence="4" id="KW-1185">Reference proteome</keyword>
<protein>
    <submittedName>
        <fullName evidence="3">Uncharacterized protein</fullName>
    </submittedName>
</protein>
<feature type="chain" id="PRO_5044838953" evidence="2">
    <location>
        <begin position="22"/>
        <end position="351"/>
    </location>
</feature>
<evidence type="ECO:0000313" key="4">
    <source>
        <dbReference type="Proteomes" id="UP001516400"/>
    </source>
</evidence>
<organism evidence="3 4">
    <name type="scientific">Cryptolaemus montrouzieri</name>
    <dbReference type="NCBI Taxonomy" id="559131"/>
    <lineage>
        <taxon>Eukaryota</taxon>
        <taxon>Metazoa</taxon>
        <taxon>Ecdysozoa</taxon>
        <taxon>Arthropoda</taxon>
        <taxon>Hexapoda</taxon>
        <taxon>Insecta</taxon>
        <taxon>Pterygota</taxon>
        <taxon>Neoptera</taxon>
        <taxon>Endopterygota</taxon>
        <taxon>Coleoptera</taxon>
        <taxon>Polyphaga</taxon>
        <taxon>Cucujiformia</taxon>
        <taxon>Coccinelloidea</taxon>
        <taxon>Coccinellidae</taxon>
        <taxon>Scymninae</taxon>
        <taxon>Scymnini</taxon>
        <taxon>Cryptolaemus</taxon>
    </lineage>
</organism>
<dbReference type="AlphaFoldDB" id="A0ABD2N8L6"/>
<feature type="compositionally biased region" description="Polar residues" evidence="1">
    <location>
        <begin position="108"/>
        <end position="118"/>
    </location>
</feature>
<proteinExistence type="predicted"/>
<dbReference type="EMBL" id="JABFTP020000083">
    <property type="protein sequence ID" value="KAL3274930.1"/>
    <property type="molecule type" value="Genomic_DNA"/>
</dbReference>
<feature type="region of interest" description="Disordered" evidence="1">
    <location>
        <begin position="308"/>
        <end position="351"/>
    </location>
</feature>
<feature type="signal peptide" evidence="2">
    <location>
        <begin position="1"/>
        <end position="21"/>
    </location>
</feature>
<feature type="compositionally biased region" description="Acidic residues" evidence="1">
    <location>
        <begin position="256"/>
        <end position="268"/>
    </location>
</feature>
<reference evidence="3 4" key="1">
    <citation type="journal article" date="2021" name="BMC Biol.">
        <title>Horizontally acquired antibacterial genes associated with adaptive radiation of ladybird beetles.</title>
        <authorList>
            <person name="Li H.S."/>
            <person name="Tang X.F."/>
            <person name="Huang Y.H."/>
            <person name="Xu Z.Y."/>
            <person name="Chen M.L."/>
            <person name="Du X.Y."/>
            <person name="Qiu B.Y."/>
            <person name="Chen P.T."/>
            <person name="Zhang W."/>
            <person name="Slipinski A."/>
            <person name="Escalona H.E."/>
            <person name="Waterhouse R.M."/>
            <person name="Zwick A."/>
            <person name="Pang H."/>
        </authorList>
    </citation>
    <scope>NUCLEOTIDE SEQUENCE [LARGE SCALE GENOMIC DNA]</scope>
    <source>
        <strain evidence="3">SYSU2018</strain>
    </source>
</reference>
<evidence type="ECO:0000256" key="2">
    <source>
        <dbReference type="SAM" id="SignalP"/>
    </source>
</evidence>
<accession>A0ABD2N8L6</accession>
<feature type="compositionally biased region" description="Acidic residues" evidence="1">
    <location>
        <begin position="215"/>
        <end position="234"/>
    </location>
</feature>